<reference evidence="1 2" key="1">
    <citation type="submission" date="2020-08" db="EMBL/GenBank/DDBJ databases">
        <title>Genomic Encyclopedia of Type Strains, Phase IV (KMG-IV): sequencing the most valuable type-strain genomes for metagenomic binning, comparative biology and taxonomic classification.</title>
        <authorList>
            <person name="Goeker M."/>
        </authorList>
    </citation>
    <scope>NUCLEOTIDE SEQUENCE [LARGE SCALE GENOMIC DNA]</scope>
    <source>
        <strain evidence="1 2">DSM 19371</strain>
    </source>
</reference>
<dbReference type="SUPFAM" id="SSF82784">
    <property type="entry name" value="OsmC-like"/>
    <property type="match status" value="1"/>
</dbReference>
<comment type="caution">
    <text evidence="1">The sequence shown here is derived from an EMBL/GenBank/DDBJ whole genome shotgun (WGS) entry which is preliminary data.</text>
</comment>
<evidence type="ECO:0000313" key="1">
    <source>
        <dbReference type="EMBL" id="MBB4151357.1"/>
    </source>
</evidence>
<dbReference type="PANTHER" id="PTHR39624">
    <property type="entry name" value="PROTEIN INVOLVED IN RIMO-MEDIATED BETA-METHYLTHIOLATION OF RIBOSOMAL PROTEIN S12 YCAO"/>
    <property type="match status" value="1"/>
</dbReference>
<keyword evidence="2" id="KW-1185">Reference proteome</keyword>
<dbReference type="InterPro" id="IPR015946">
    <property type="entry name" value="KH_dom-like_a/b"/>
</dbReference>
<protein>
    <submittedName>
        <fullName evidence="1">Putative redox protein</fullName>
    </submittedName>
</protein>
<dbReference type="PANTHER" id="PTHR39624:SF2">
    <property type="entry name" value="OSMC-LIKE PROTEIN"/>
    <property type="match status" value="1"/>
</dbReference>
<name>A0A7W6LXK3_9SPHN</name>
<organism evidence="1 2">
    <name type="scientific">Sphingobium scionense</name>
    <dbReference type="NCBI Taxonomy" id="1404341"/>
    <lineage>
        <taxon>Bacteria</taxon>
        <taxon>Pseudomonadati</taxon>
        <taxon>Pseudomonadota</taxon>
        <taxon>Alphaproteobacteria</taxon>
        <taxon>Sphingomonadales</taxon>
        <taxon>Sphingomonadaceae</taxon>
        <taxon>Sphingobium</taxon>
    </lineage>
</organism>
<dbReference type="Proteomes" id="UP000590524">
    <property type="component" value="Unassembled WGS sequence"/>
</dbReference>
<dbReference type="AlphaFoldDB" id="A0A7W6LXK3"/>
<evidence type="ECO:0000313" key="2">
    <source>
        <dbReference type="Proteomes" id="UP000590524"/>
    </source>
</evidence>
<sequence length="149" mass="15951">MVALRTRATASETGESLFAVQIEMGAHSIVGDEPISAGGEGLGPNPFELMTAALAECSAITVRWFARQQNWPLEHVEVVVDHAKKLSAGSSTPADVFEKTVFIRGVELDGAQRKRLLDVAAKCPIQRILEGAPVINTKLGRSLDESLGK</sequence>
<dbReference type="RefSeq" id="WP_051767934.1">
    <property type="nucleotide sequence ID" value="NZ_JACIEU010000035.1"/>
</dbReference>
<proteinExistence type="predicted"/>
<dbReference type="InterPro" id="IPR003718">
    <property type="entry name" value="OsmC/Ohr_fam"/>
</dbReference>
<dbReference type="EMBL" id="JACIEU010000035">
    <property type="protein sequence ID" value="MBB4151357.1"/>
    <property type="molecule type" value="Genomic_DNA"/>
</dbReference>
<dbReference type="InterPro" id="IPR036102">
    <property type="entry name" value="OsmC/Ohrsf"/>
</dbReference>
<gene>
    <name evidence="1" type="ORF">GGQ90_005169</name>
</gene>
<accession>A0A7W6LXK3</accession>
<dbReference type="Gene3D" id="3.30.300.20">
    <property type="match status" value="1"/>
</dbReference>
<dbReference type="Pfam" id="PF02566">
    <property type="entry name" value="OsmC"/>
    <property type="match status" value="1"/>
</dbReference>